<keyword evidence="1" id="KW-0732">Signal</keyword>
<reference evidence="4" key="2">
    <citation type="submission" date="2016-04" db="EMBL/GenBank/DDBJ databases">
        <authorList>
            <person name="Guldener U."/>
            <person name="Guldener U."/>
        </authorList>
    </citation>
    <scope>NUCLEOTIDE SEQUENCE [LARGE SCALE GENOMIC DNA]</scope>
    <source>
        <strain evidence="4">UB2112</strain>
    </source>
</reference>
<proteinExistence type="predicted"/>
<dbReference type="PANTHER" id="PTHR35040:SF9">
    <property type="entry name" value="4-LIKE CELL SURFACE PROTEIN, PUTATIVE (AFU_ORTHOLOGUE AFUA_4G14080)-RELATED"/>
    <property type="match status" value="1"/>
</dbReference>
<feature type="signal peptide" evidence="1">
    <location>
        <begin position="1"/>
        <end position="34"/>
    </location>
</feature>
<evidence type="ECO:0000313" key="4">
    <source>
        <dbReference type="Proteomes" id="UP000179920"/>
    </source>
</evidence>
<dbReference type="Proteomes" id="UP000179920">
    <property type="component" value="Chromosome XXII"/>
</dbReference>
<evidence type="ECO:0000313" key="2">
    <source>
        <dbReference type="EMBL" id="SAM86276.1"/>
    </source>
</evidence>
<dbReference type="Proteomes" id="UP000658997">
    <property type="component" value="Unassembled WGS sequence"/>
</dbReference>
<organism evidence="2 4">
    <name type="scientific">Ustilago bromivora</name>
    <dbReference type="NCBI Taxonomy" id="307758"/>
    <lineage>
        <taxon>Eukaryota</taxon>
        <taxon>Fungi</taxon>
        <taxon>Dikarya</taxon>
        <taxon>Basidiomycota</taxon>
        <taxon>Ustilaginomycotina</taxon>
        <taxon>Ustilaginomycetes</taxon>
        <taxon>Ustilaginales</taxon>
        <taxon>Ustilaginaceae</taxon>
        <taxon>Ustilago</taxon>
    </lineage>
</organism>
<keyword evidence="5" id="KW-1185">Reference proteome</keyword>
<dbReference type="OrthoDB" id="5342184at2759"/>
<accession>A0A1K0GDY5</accession>
<name>A0A1K0GDY5_9BASI</name>
<dbReference type="EMBL" id="LT558138">
    <property type="protein sequence ID" value="SAM86276.1"/>
    <property type="molecule type" value="Genomic_DNA"/>
</dbReference>
<reference evidence="3" key="3">
    <citation type="submission" date="2018-08" db="EMBL/GenBank/DDBJ databases">
        <authorList>
            <person name="Guldener U."/>
        </authorList>
    </citation>
    <scope>NUCLEOTIDE SEQUENCE</scope>
    <source>
        <strain evidence="3">UB2</strain>
    </source>
</reference>
<evidence type="ECO:0000256" key="1">
    <source>
        <dbReference type="SAM" id="SignalP"/>
    </source>
</evidence>
<protein>
    <submittedName>
        <fullName evidence="2">Related to Spherulin 4</fullName>
    </submittedName>
</protein>
<reference evidence="2" key="1">
    <citation type="submission" date="2016-04" db="EMBL/GenBank/DDBJ databases">
        <authorList>
            <person name="Evans L.H."/>
            <person name="Alamgir A."/>
            <person name="Owens N."/>
            <person name="Weber N.D."/>
            <person name="Virtaneva K."/>
            <person name="Barbian K."/>
            <person name="Babar A."/>
            <person name="Rosenke K."/>
        </authorList>
    </citation>
    <scope>NUCLEOTIDE SEQUENCE</scope>
    <source>
        <strain evidence="2">UB2112</strain>
    </source>
</reference>
<feature type="chain" id="PRO_5038296000" evidence="1">
    <location>
        <begin position="35"/>
        <end position="338"/>
    </location>
</feature>
<evidence type="ECO:0000313" key="3">
    <source>
        <dbReference type="EMBL" id="SYW80347.1"/>
    </source>
</evidence>
<evidence type="ECO:0000313" key="5">
    <source>
        <dbReference type="Proteomes" id="UP000658997"/>
    </source>
</evidence>
<dbReference type="EMBL" id="ULHB01000070">
    <property type="protein sequence ID" value="SYW80347.1"/>
    <property type="molecule type" value="Genomic_DNA"/>
</dbReference>
<dbReference type="Pfam" id="PF12138">
    <property type="entry name" value="Spherulin4"/>
    <property type="match status" value="1"/>
</dbReference>
<dbReference type="AlphaFoldDB" id="A0A1K0GDY5"/>
<dbReference type="PANTHER" id="PTHR35040">
    <property type="match status" value="1"/>
</dbReference>
<sequence length="338" mass="36984">MVPSKSGCMSLPTGWTSLLVLITMFASLLQTVTGTSKSTSKKVSQQSIDTTTPRILVPLYIYPLPNAWDPLYTALRNNPTAAFTVVVNPNSGPGTGKAPNSDYAAAIKRLRAIAGANQILELVGYVRTDYGKRAEAEVKADVANYVGWADGVKLDGIFFDEVGTQSNWLKLYTNYTDAVKGSKWASTTKAYSSAHKAYVAKSKQKASKRLHRSAITILNPGTWPESSRFFDIADHVIIYEDKLSNFNYTEYKQKTASKKNAGRAFQRSYIFYNVDPNNATTKDGKKFTMNSLVKASVNGLNAKGGLFITNLDIGSIDVYASFSSVWQRIVKSVASLSS</sequence>
<gene>
    <name evidence="3" type="ORF">UBRO2_03615</name>
    <name evidence="2" type="ORF">UBRO_08725</name>
</gene>
<dbReference type="InterPro" id="IPR021986">
    <property type="entry name" value="Spherulin4"/>
</dbReference>